<feature type="compositionally biased region" description="Low complexity" evidence="1">
    <location>
        <begin position="48"/>
        <end position="58"/>
    </location>
</feature>
<keyword evidence="4" id="KW-1185">Reference proteome</keyword>
<gene>
    <name evidence="3" type="ORF">PXEA_LOCUS26681</name>
</gene>
<feature type="region of interest" description="Disordered" evidence="1">
    <location>
        <begin position="30"/>
        <end position="58"/>
    </location>
</feature>
<evidence type="ECO:0000256" key="1">
    <source>
        <dbReference type="SAM" id="MobiDB-lite"/>
    </source>
</evidence>
<protein>
    <submittedName>
        <fullName evidence="3">Uncharacterized protein</fullName>
    </submittedName>
</protein>
<proteinExistence type="predicted"/>
<dbReference type="Proteomes" id="UP000784294">
    <property type="component" value="Unassembled WGS sequence"/>
</dbReference>
<dbReference type="EMBL" id="CAAALY010245406">
    <property type="protein sequence ID" value="VEL33241.1"/>
    <property type="molecule type" value="Genomic_DNA"/>
</dbReference>
<sequence>MACFEMTLKDRHLLLVFGLLLVAMAHCQPGRRGGGSTDNTGPSGGGASSSSSSSATAPRKLVPEEAFAQLSRAVGGQVERRLLGRRPNNLGVSTGDYLWPRVNQTENTIDIFSVVQIVYETALPGVHLSLFPPPSQLLPMATETATITATATATTKVKPSKGDLAQILSWPTQNARFVTPT</sequence>
<evidence type="ECO:0000313" key="3">
    <source>
        <dbReference type="EMBL" id="VEL33241.1"/>
    </source>
</evidence>
<accession>A0A3S5AVN1</accession>
<dbReference type="AlphaFoldDB" id="A0A3S5AVN1"/>
<evidence type="ECO:0000256" key="2">
    <source>
        <dbReference type="SAM" id="SignalP"/>
    </source>
</evidence>
<reference evidence="3" key="1">
    <citation type="submission" date="2018-11" db="EMBL/GenBank/DDBJ databases">
        <authorList>
            <consortium name="Pathogen Informatics"/>
        </authorList>
    </citation>
    <scope>NUCLEOTIDE SEQUENCE</scope>
</reference>
<feature type="compositionally biased region" description="Gly residues" evidence="1">
    <location>
        <begin position="31"/>
        <end position="47"/>
    </location>
</feature>
<name>A0A3S5AVN1_9PLAT</name>
<feature type="chain" id="PRO_5018552697" evidence="2">
    <location>
        <begin position="28"/>
        <end position="181"/>
    </location>
</feature>
<evidence type="ECO:0000313" key="4">
    <source>
        <dbReference type="Proteomes" id="UP000784294"/>
    </source>
</evidence>
<organism evidence="3 4">
    <name type="scientific">Protopolystoma xenopodis</name>
    <dbReference type="NCBI Taxonomy" id="117903"/>
    <lineage>
        <taxon>Eukaryota</taxon>
        <taxon>Metazoa</taxon>
        <taxon>Spiralia</taxon>
        <taxon>Lophotrochozoa</taxon>
        <taxon>Platyhelminthes</taxon>
        <taxon>Monogenea</taxon>
        <taxon>Polyopisthocotylea</taxon>
        <taxon>Polystomatidea</taxon>
        <taxon>Polystomatidae</taxon>
        <taxon>Protopolystoma</taxon>
    </lineage>
</organism>
<feature type="signal peptide" evidence="2">
    <location>
        <begin position="1"/>
        <end position="27"/>
    </location>
</feature>
<comment type="caution">
    <text evidence="3">The sequence shown here is derived from an EMBL/GenBank/DDBJ whole genome shotgun (WGS) entry which is preliminary data.</text>
</comment>
<keyword evidence="2" id="KW-0732">Signal</keyword>